<sequence length="168" mass="18416">KNSHGMTALGCALMSHASPAVVQSLLNHGADCNVYLDCLQQTAFHLTVYISEEATIRVFVQHGGNPFARDSEGYTVVEYALLKGIPLALWILCANPFMGKPRWTTLKSLESSAALQPVLAELASVPTLQQLCSLAFRLKYARCLDSLAHSLILPSRLLQILLPRDVRL</sequence>
<evidence type="ECO:0000256" key="4">
    <source>
        <dbReference type="ARBA" id="ARBA00023028"/>
    </source>
</evidence>
<keyword evidence="4" id="KW-0800">Toxin</keyword>
<keyword evidence="4" id="KW-0528">Neurotoxin</keyword>
<dbReference type="Gene3D" id="1.25.40.20">
    <property type="entry name" value="Ankyrin repeat-containing domain"/>
    <property type="match status" value="1"/>
</dbReference>
<keyword evidence="5" id="KW-1053">Target membrane</keyword>
<evidence type="ECO:0000313" key="6">
    <source>
        <dbReference type="EMBL" id="JAC30651.1"/>
    </source>
</evidence>
<comment type="subcellular location">
    <subcellularLocation>
        <location evidence="1">Target cell membrane</location>
    </subcellularLocation>
</comment>
<protein>
    <submittedName>
        <fullName evidence="6">Putative secreted protein</fullName>
    </submittedName>
</protein>
<dbReference type="AlphaFoldDB" id="A0A023G8V7"/>
<dbReference type="GO" id="GO:0006887">
    <property type="term" value="P:exocytosis"/>
    <property type="evidence" value="ECO:0007669"/>
    <property type="project" value="UniProtKB-KW"/>
</dbReference>
<accession>A0A023G8V7</accession>
<dbReference type="InterPro" id="IPR002110">
    <property type="entry name" value="Ankyrin_rpt"/>
</dbReference>
<evidence type="ECO:0000256" key="5">
    <source>
        <dbReference type="ARBA" id="ARBA00023298"/>
    </source>
</evidence>
<dbReference type="InterPro" id="IPR036770">
    <property type="entry name" value="Ankyrin_rpt-contain_sf"/>
</dbReference>
<evidence type="ECO:0000256" key="1">
    <source>
        <dbReference type="ARBA" id="ARBA00004175"/>
    </source>
</evidence>
<keyword evidence="4" id="KW-0638">Presynaptic neurotoxin</keyword>
<name>A0A023G8V7_AMBTT</name>
<dbReference type="GO" id="GO:0044231">
    <property type="term" value="C:host cell presynaptic membrane"/>
    <property type="evidence" value="ECO:0007669"/>
    <property type="project" value="UniProtKB-KW"/>
</dbReference>
<dbReference type="GO" id="GO:0044218">
    <property type="term" value="C:other organism cell membrane"/>
    <property type="evidence" value="ECO:0007669"/>
    <property type="project" value="UniProtKB-KW"/>
</dbReference>
<organism evidence="6">
    <name type="scientific">Amblyomma triste</name>
    <name type="common">Neotropical tick</name>
    <dbReference type="NCBI Taxonomy" id="251400"/>
    <lineage>
        <taxon>Eukaryota</taxon>
        <taxon>Metazoa</taxon>
        <taxon>Ecdysozoa</taxon>
        <taxon>Arthropoda</taxon>
        <taxon>Chelicerata</taxon>
        <taxon>Arachnida</taxon>
        <taxon>Acari</taxon>
        <taxon>Parasitiformes</taxon>
        <taxon>Ixodida</taxon>
        <taxon>Ixodoidea</taxon>
        <taxon>Ixodidae</taxon>
        <taxon>Amblyomminae</taxon>
        <taxon>Amblyomma</taxon>
    </lineage>
</organism>
<dbReference type="Pfam" id="PF00023">
    <property type="entry name" value="Ank"/>
    <property type="match status" value="1"/>
</dbReference>
<keyword evidence="5" id="KW-0472">Membrane</keyword>
<keyword evidence="3" id="KW-1052">Target cell membrane</keyword>
<dbReference type="EMBL" id="GBBM01004767">
    <property type="protein sequence ID" value="JAC30651.1"/>
    <property type="molecule type" value="mRNA"/>
</dbReference>
<feature type="non-terminal residue" evidence="6">
    <location>
        <position position="1"/>
    </location>
</feature>
<proteinExistence type="evidence at transcript level"/>
<evidence type="ECO:0000256" key="3">
    <source>
        <dbReference type="ARBA" id="ARBA00022537"/>
    </source>
</evidence>
<evidence type="ECO:0000256" key="2">
    <source>
        <dbReference type="ARBA" id="ARBA00022483"/>
    </source>
</evidence>
<reference evidence="6" key="1">
    <citation type="submission" date="2014-03" db="EMBL/GenBank/DDBJ databases">
        <title>The sialotranscriptome of Amblyomma triste, Amblyomma parvum and Amblyomma cajennense ticks, uncovered by 454-based RNA-seq.</title>
        <authorList>
            <person name="Garcia G.R."/>
            <person name="Gardinassi L.G."/>
            <person name="Ribeiro J.M."/>
            <person name="Anatriello E."/>
            <person name="Ferreira B.R."/>
            <person name="Moreira H.N."/>
            <person name="Mafra C."/>
            <person name="Olegario M.M."/>
            <person name="Szabo P.J."/>
            <person name="Miranda-Santos I.K."/>
            <person name="Maruyama S.R."/>
        </authorList>
    </citation>
    <scope>NUCLEOTIDE SEQUENCE</scope>
    <source>
        <strain evidence="6">Mato Grasso do Sul</strain>
        <tissue evidence="6">Salivary glands</tissue>
    </source>
</reference>
<keyword evidence="2" id="KW-0268">Exocytosis</keyword>
<dbReference type="SUPFAM" id="SSF48403">
    <property type="entry name" value="Ankyrin repeat"/>
    <property type="match status" value="1"/>
</dbReference>
<dbReference type="SMART" id="SM00248">
    <property type="entry name" value="ANK"/>
    <property type="match status" value="2"/>
</dbReference>